<evidence type="ECO:0000256" key="7">
    <source>
        <dbReference type="ARBA" id="ARBA00023136"/>
    </source>
</evidence>
<evidence type="ECO:0000313" key="10">
    <source>
        <dbReference type="EMBL" id="MDX8126901.1"/>
    </source>
</evidence>
<dbReference type="EMBL" id="JAXARY010000004">
    <property type="protein sequence ID" value="MDX8126901.1"/>
    <property type="molecule type" value="Genomic_DNA"/>
</dbReference>
<feature type="transmembrane region" description="Helical" evidence="8">
    <location>
        <begin position="180"/>
        <end position="203"/>
    </location>
</feature>
<dbReference type="PROSITE" id="PS51012">
    <property type="entry name" value="ABC_TM2"/>
    <property type="match status" value="1"/>
</dbReference>
<feature type="transmembrane region" description="Helical" evidence="8">
    <location>
        <begin position="259"/>
        <end position="281"/>
    </location>
</feature>
<keyword evidence="7 8" id="KW-0472">Membrane</keyword>
<reference evidence="10 11" key="1">
    <citation type="submission" date="2023-11" db="EMBL/GenBank/DDBJ databases">
        <authorList>
            <person name="Ouyang M.-Y."/>
        </authorList>
    </citation>
    <scope>NUCLEOTIDE SEQUENCE [LARGE SCALE GENOMIC DNA]</scope>
    <source>
        <strain evidence="10 11">OY6</strain>
    </source>
</reference>
<dbReference type="RefSeq" id="WP_319960962.1">
    <property type="nucleotide sequence ID" value="NZ_JAXARY010000004.1"/>
</dbReference>
<feature type="transmembrane region" description="Helical" evidence="8">
    <location>
        <begin position="229"/>
        <end position="253"/>
    </location>
</feature>
<dbReference type="PANTHER" id="PTHR30294:SF29">
    <property type="entry name" value="MULTIDRUG ABC TRANSPORTER PERMEASE YBHS-RELATED"/>
    <property type="match status" value="1"/>
</dbReference>
<proteinExistence type="inferred from homology"/>
<name>A0ABU4UBS0_9GAMM</name>
<dbReference type="Proteomes" id="UP001284537">
    <property type="component" value="Unassembled WGS sequence"/>
</dbReference>
<keyword evidence="4" id="KW-1003">Cell membrane</keyword>
<keyword evidence="11" id="KW-1185">Reference proteome</keyword>
<keyword evidence="6 8" id="KW-1133">Transmembrane helix</keyword>
<keyword evidence="5 8" id="KW-0812">Transmembrane</keyword>
<organism evidence="10 11">
    <name type="scientific">Methylomonas defluvii</name>
    <dbReference type="NCBI Taxonomy" id="3045149"/>
    <lineage>
        <taxon>Bacteria</taxon>
        <taxon>Pseudomonadati</taxon>
        <taxon>Pseudomonadota</taxon>
        <taxon>Gammaproteobacteria</taxon>
        <taxon>Methylococcales</taxon>
        <taxon>Methylococcaceae</taxon>
        <taxon>Methylomonas</taxon>
    </lineage>
</organism>
<comment type="caution">
    <text evidence="10">The sequence shown here is derived from an EMBL/GenBank/DDBJ whole genome shotgun (WGS) entry which is preliminary data.</text>
</comment>
<gene>
    <name evidence="10" type="ORF">QLH52_06375</name>
</gene>
<evidence type="ECO:0000313" key="11">
    <source>
        <dbReference type="Proteomes" id="UP001284537"/>
    </source>
</evidence>
<evidence type="ECO:0000256" key="2">
    <source>
        <dbReference type="ARBA" id="ARBA00007783"/>
    </source>
</evidence>
<comment type="similarity">
    <text evidence="2">Belongs to the ABC-2 integral membrane protein family.</text>
</comment>
<dbReference type="InterPro" id="IPR013525">
    <property type="entry name" value="ABC2_TM"/>
</dbReference>
<accession>A0ABU4UBS0</accession>
<evidence type="ECO:0000256" key="8">
    <source>
        <dbReference type="SAM" id="Phobius"/>
    </source>
</evidence>
<evidence type="ECO:0000259" key="9">
    <source>
        <dbReference type="PROSITE" id="PS51012"/>
    </source>
</evidence>
<dbReference type="Gene3D" id="3.40.1710.10">
    <property type="entry name" value="abc type-2 transporter like domain"/>
    <property type="match status" value="1"/>
</dbReference>
<evidence type="ECO:0000256" key="6">
    <source>
        <dbReference type="ARBA" id="ARBA00022989"/>
    </source>
</evidence>
<dbReference type="InterPro" id="IPR051449">
    <property type="entry name" value="ABC-2_transporter_component"/>
</dbReference>
<feature type="domain" description="ABC transmembrane type-2" evidence="9">
    <location>
        <begin position="129"/>
        <end position="373"/>
    </location>
</feature>
<evidence type="ECO:0000256" key="4">
    <source>
        <dbReference type="ARBA" id="ARBA00022475"/>
    </source>
</evidence>
<feature type="transmembrane region" description="Helical" evidence="8">
    <location>
        <begin position="288"/>
        <end position="308"/>
    </location>
</feature>
<dbReference type="PANTHER" id="PTHR30294">
    <property type="entry name" value="MEMBRANE COMPONENT OF ABC TRANSPORTER YHHJ-RELATED"/>
    <property type="match status" value="1"/>
</dbReference>
<feature type="transmembrane region" description="Helical" evidence="8">
    <location>
        <begin position="347"/>
        <end position="370"/>
    </location>
</feature>
<feature type="transmembrane region" description="Helical" evidence="8">
    <location>
        <begin position="21"/>
        <end position="41"/>
    </location>
</feature>
<dbReference type="InterPro" id="IPR047817">
    <property type="entry name" value="ABC2_TM_bact-type"/>
</dbReference>
<keyword evidence="3" id="KW-0813">Transport</keyword>
<evidence type="ECO:0000256" key="5">
    <source>
        <dbReference type="ARBA" id="ARBA00022692"/>
    </source>
</evidence>
<dbReference type="Pfam" id="PF12698">
    <property type="entry name" value="ABC2_membrane_3"/>
    <property type="match status" value="1"/>
</dbReference>
<evidence type="ECO:0000256" key="1">
    <source>
        <dbReference type="ARBA" id="ARBA00004651"/>
    </source>
</evidence>
<comment type="subcellular location">
    <subcellularLocation>
        <location evidence="1">Cell membrane</location>
        <topology evidence="1">Multi-pass membrane protein</topology>
    </subcellularLocation>
</comment>
<protein>
    <submittedName>
        <fullName evidence="10">ABC transporter permease</fullName>
    </submittedName>
</protein>
<sequence>MFERTRAILLKETRELLRDPVYLGLAFIVPIALMLLFGYGMSADVTHMPILFVDHDRSFFSRDYMDGYTHSDYFDLVGVTNDTGEVEHWLRSGKARVIVDIPPDFSRKITGGEPVSLGVTVDGSFAERAEVMVGYVSAINGLYNQRLFERAMSRSGLPPPQPVQMAVSVWYNPALESKNFIVPGMMVIILMLYPAILGALLVVREKEAGTIFNYYASPARRWEIIAGKALPYVGVIFLDYLILFAMSIVLFGVRFIGSFWLLSAGALLYSACTIGIGLLVSVLTRTQIAAMLVTFLATVTPSFNYSGFMAPVASQDRIGQFVAYLLPATHFMDMVRGAYLKGLGFAFYWPNLLALTVYSVLLYGLAWMFLNKRIG</sequence>
<evidence type="ECO:0000256" key="3">
    <source>
        <dbReference type="ARBA" id="ARBA00022448"/>
    </source>
</evidence>